<feature type="domain" description="F-box" evidence="1">
    <location>
        <begin position="1"/>
        <end position="49"/>
    </location>
</feature>
<comment type="caution">
    <text evidence="2">The sequence shown here is derived from an EMBL/GenBank/DDBJ whole genome shotgun (WGS) entry which is preliminary data.</text>
</comment>
<dbReference type="SUPFAM" id="SSF52047">
    <property type="entry name" value="RNI-like"/>
    <property type="match status" value="1"/>
</dbReference>
<evidence type="ECO:0000313" key="3">
    <source>
        <dbReference type="Proteomes" id="UP000813461"/>
    </source>
</evidence>
<dbReference type="PROSITE" id="PS50181">
    <property type="entry name" value="FBOX"/>
    <property type="match status" value="1"/>
</dbReference>
<name>A0A8K0RGB1_9PLEO</name>
<dbReference type="Gene3D" id="3.80.10.10">
    <property type="entry name" value="Ribonuclease Inhibitor"/>
    <property type="match status" value="1"/>
</dbReference>
<reference evidence="2" key="1">
    <citation type="journal article" date="2021" name="Nat. Commun.">
        <title>Genetic determinants of endophytism in the Arabidopsis root mycobiome.</title>
        <authorList>
            <person name="Mesny F."/>
            <person name="Miyauchi S."/>
            <person name="Thiergart T."/>
            <person name="Pickel B."/>
            <person name="Atanasova L."/>
            <person name="Karlsson M."/>
            <person name="Huettel B."/>
            <person name="Barry K.W."/>
            <person name="Haridas S."/>
            <person name="Chen C."/>
            <person name="Bauer D."/>
            <person name="Andreopoulos W."/>
            <person name="Pangilinan J."/>
            <person name="LaButti K."/>
            <person name="Riley R."/>
            <person name="Lipzen A."/>
            <person name="Clum A."/>
            <person name="Drula E."/>
            <person name="Henrissat B."/>
            <person name="Kohler A."/>
            <person name="Grigoriev I.V."/>
            <person name="Martin F.M."/>
            <person name="Hacquard S."/>
        </authorList>
    </citation>
    <scope>NUCLEOTIDE SEQUENCE</scope>
    <source>
        <strain evidence="2">MPI-SDFR-AT-0120</strain>
    </source>
</reference>
<dbReference type="InterPro" id="IPR032675">
    <property type="entry name" value="LRR_dom_sf"/>
</dbReference>
<organism evidence="2 3">
    <name type="scientific">Paraphoma chrysanthemicola</name>
    <dbReference type="NCBI Taxonomy" id="798071"/>
    <lineage>
        <taxon>Eukaryota</taxon>
        <taxon>Fungi</taxon>
        <taxon>Dikarya</taxon>
        <taxon>Ascomycota</taxon>
        <taxon>Pezizomycotina</taxon>
        <taxon>Dothideomycetes</taxon>
        <taxon>Pleosporomycetidae</taxon>
        <taxon>Pleosporales</taxon>
        <taxon>Pleosporineae</taxon>
        <taxon>Phaeosphaeriaceae</taxon>
        <taxon>Paraphoma</taxon>
    </lineage>
</organism>
<gene>
    <name evidence="2" type="ORF">FB567DRAFT_587955</name>
</gene>
<dbReference type="EMBL" id="JAGMVJ010000002">
    <property type="protein sequence ID" value="KAH7093524.1"/>
    <property type="molecule type" value="Genomic_DNA"/>
</dbReference>
<proteinExistence type="predicted"/>
<dbReference type="InterPro" id="IPR001810">
    <property type="entry name" value="F-box_dom"/>
</dbReference>
<dbReference type="AlphaFoldDB" id="A0A8K0RGB1"/>
<protein>
    <recommendedName>
        <fullName evidence="1">F-box domain-containing protein</fullName>
    </recommendedName>
</protein>
<dbReference type="OrthoDB" id="10261563at2759"/>
<accession>A0A8K0RGB1</accession>
<evidence type="ECO:0000259" key="1">
    <source>
        <dbReference type="PROSITE" id="PS50181"/>
    </source>
</evidence>
<keyword evidence="3" id="KW-1185">Reference proteome</keyword>
<sequence length="426" mass="49187">MSITSLPTELIESIAHHLDVATSQSLRLVSSTFEQQSLHVFRDRFFRARILQWTKASFDKLLDITAHPTFGKALRWLHIDATPRHAIALWQLRKRISEAEVISNDPNGILFRSEMQEQYIADEKVAQNQTTFFNETRYDQKCLRSVFEKLGQLDGLTFAYEGMDKKYGKFGRRYCESSQHEMSRPFVSTMAAIAASGVRIKTIKMHPTLTHGAVGIGRLESLAPSLRKFDIAFEHLNTLELELRDWRHLDTGFELETTRAPFVVRFLAKARNLRHLSLGCYSSFDDDLLGDMARHCTFARLETCTLKYFRPHDAFDLFLFLKPSNSTLRALSLQHICLRGHGVVWWDVFAQMISSPDMLPNLETLHLFKLWARSGVRSWQNESLGTPGNKQLWKDELFWYEVDVDERAGPPWHLASVAYPFIGMRT</sequence>
<dbReference type="Proteomes" id="UP000813461">
    <property type="component" value="Unassembled WGS sequence"/>
</dbReference>
<evidence type="ECO:0000313" key="2">
    <source>
        <dbReference type="EMBL" id="KAH7093524.1"/>
    </source>
</evidence>